<dbReference type="PANTHER" id="PTHR10146:SF14">
    <property type="entry name" value="PYRIDOXAL PHOSPHATE HOMEOSTASIS PROTEIN"/>
    <property type="match status" value="1"/>
</dbReference>
<accession>A0ABV9QPF6</accession>
<gene>
    <name evidence="5" type="ORF">ACFO6Q_00155</name>
</gene>
<protein>
    <recommendedName>
        <fullName evidence="2">Pyridoxal phosphate homeostasis protein</fullName>
        <shortName evidence="2">PLP homeostasis protein</shortName>
    </recommendedName>
</protein>
<dbReference type="Gene3D" id="3.20.20.10">
    <property type="entry name" value="Alanine racemase"/>
    <property type="match status" value="1"/>
</dbReference>
<dbReference type="PANTHER" id="PTHR10146">
    <property type="entry name" value="PROLINE SYNTHETASE CO-TRANSCRIBED BACTERIAL HOMOLOG PROTEIN"/>
    <property type="match status" value="1"/>
</dbReference>
<dbReference type="SUPFAM" id="SSF51419">
    <property type="entry name" value="PLP-binding barrel"/>
    <property type="match status" value="1"/>
</dbReference>
<dbReference type="InterPro" id="IPR001608">
    <property type="entry name" value="Ala_racemase_N"/>
</dbReference>
<feature type="domain" description="Alanine racemase N-terminal" evidence="4">
    <location>
        <begin position="12"/>
        <end position="227"/>
    </location>
</feature>
<sequence>MTSLLQPVLDRIDAAARAAGRPGEVRLLAVSKTQPAAAIRALHELGQRAFGENYVQEALAKQRELAALGVAADAIEWHLIGPLQSNKAREAAQHFHWVQSLDRDKLVDALSRHRAAAAMPLNVLIQVNVDGEASKSGCAPDAVDALARRVAAAPGLRLRGLMAIPEPSPDPAHRRAAFDRMRALFDALRTEHEGVDTLSMGMSDDFEPAIAHGATMVRIGTALFGARRVSAGTGGPG</sequence>
<dbReference type="RefSeq" id="WP_380018442.1">
    <property type="nucleotide sequence ID" value="NZ_JBHSHD010000001.1"/>
</dbReference>
<organism evidence="5 6">
    <name type="scientific">Dokdonella ginsengisoli</name>
    <dbReference type="NCBI Taxonomy" id="363846"/>
    <lineage>
        <taxon>Bacteria</taxon>
        <taxon>Pseudomonadati</taxon>
        <taxon>Pseudomonadota</taxon>
        <taxon>Gammaproteobacteria</taxon>
        <taxon>Lysobacterales</taxon>
        <taxon>Rhodanobacteraceae</taxon>
        <taxon>Dokdonella</taxon>
    </lineage>
</organism>
<reference evidence="6" key="1">
    <citation type="journal article" date="2019" name="Int. J. Syst. Evol. Microbiol.">
        <title>The Global Catalogue of Microorganisms (GCM) 10K type strain sequencing project: providing services to taxonomists for standard genome sequencing and annotation.</title>
        <authorList>
            <consortium name="The Broad Institute Genomics Platform"/>
            <consortium name="The Broad Institute Genome Sequencing Center for Infectious Disease"/>
            <person name="Wu L."/>
            <person name="Ma J."/>
        </authorList>
    </citation>
    <scope>NUCLEOTIDE SEQUENCE [LARGE SCALE GENOMIC DNA]</scope>
    <source>
        <strain evidence="6">CCUG 30340</strain>
    </source>
</reference>
<name>A0ABV9QPF6_9GAMM</name>
<dbReference type="PIRSF" id="PIRSF004848">
    <property type="entry name" value="YBL036c_PLPDEIII"/>
    <property type="match status" value="1"/>
</dbReference>
<comment type="caution">
    <text evidence="5">The sequence shown here is derived from an EMBL/GenBank/DDBJ whole genome shotgun (WGS) entry which is preliminary data.</text>
</comment>
<evidence type="ECO:0000256" key="1">
    <source>
        <dbReference type="ARBA" id="ARBA00022898"/>
    </source>
</evidence>
<evidence type="ECO:0000256" key="3">
    <source>
        <dbReference type="RuleBase" id="RU004514"/>
    </source>
</evidence>
<evidence type="ECO:0000313" key="5">
    <source>
        <dbReference type="EMBL" id="MFC4818716.1"/>
    </source>
</evidence>
<dbReference type="CDD" id="cd06824">
    <property type="entry name" value="PLPDE_III_Yggs_like"/>
    <property type="match status" value="1"/>
</dbReference>
<dbReference type="HAMAP" id="MF_02087">
    <property type="entry name" value="PLP_homeostasis"/>
    <property type="match status" value="1"/>
</dbReference>
<dbReference type="Proteomes" id="UP001595886">
    <property type="component" value="Unassembled WGS sequence"/>
</dbReference>
<proteinExistence type="inferred from homology"/>
<dbReference type="NCBIfam" id="TIGR00044">
    <property type="entry name" value="YggS family pyridoxal phosphate-dependent enzyme"/>
    <property type="match status" value="1"/>
</dbReference>
<evidence type="ECO:0000256" key="2">
    <source>
        <dbReference type="HAMAP-Rule" id="MF_02087"/>
    </source>
</evidence>
<dbReference type="EMBL" id="JBHSHD010000001">
    <property type="protein sequence ID" value="MFC4818716.1"/>
    <property type="molecule type" value="Genomic_DNA"/>
</dbReference>
<dbReference type="InterPro" id="IPR011078">
    <property type="entry name" value="PyrdxlP_homeostasis"/>
</dbReference>
<dbReference type="InterPro" id="IPR029066">
    <property type="entry name" value="PLP-binding_barrel"/>
</dbReference>
<dbReference type="Pfam" id="PF01168">
    <property type="entry name" value="Ala_racemase_N"/>
    <property type="match status" value="1"/>
</dbReference>
<feature type="modified residue" description="N6-(pyridoxal phosphate)lysine" evidence="2">
    <location>
        <position position="32"/>
    </location>
</feature>
<evidence type="ECO:0000259" key="4">
    <source>
        <dbReference type="Pfam" id="PF01168"/>
    </source>
</evidence>
<comment type="function">
    <text evidence="2">Pyridoxal 5'-phosphate (PLP)-binding protein, which is involved in PLP homeostasis.</text>
</comment>
<comment type="similarity">
    <text evidence="2 3">Belongs to the pyridoxal phosphate-binding protein YggS/PROSC family.</text>
</comment>
<keyword evidence="6" id="KW-1185">Reference proteome</keyword>
<evidence type="ECO:0000313" key="6">
    <source>
        <dbReference type="Proteomes" id="UP001595886"/>
    </source>
</evidence>
<keyword evidence="1 2" id="KW-0663">Pyridoxal phosphate</keyword>